<keyword evidence="2" id="KW-0732">Signal</keyword>
<sequence length="127" mass="13621">MHRIRTTTVALLSTVALTMGAAPLAAHADKPDREPCAKQEAQVQKAEDALARVTAVFAQQKEHVADARQDVKHADNRSERAEAVAALHAAKVKKEKVAKAKKAQQMRLAKANERLAACETADSGTTS</sequence>
<protein>
    <submittedName>
        <fullName evidence="3">Uncharacterized protein</fullName>
    </submittedName>
</protein>
<dbReference type="Proteomes" id="UP001499882">
    <property type="component" value="Unassembled WGS sequence"/>
</dbReference>
<organism evidence="3 4">
    <name type="scientific">Nocardioides endophyticus</name>
    <dbReference type="NCBI Taxonomy" id="1353775"/>
    <lineage>
        <taxon>Bacteria</taxon>
        <taxon>Bacillati</taxon>
        <taxon>Actinomycetota</taxon>
        <taxon>Actinomycetes</taxon>
        <taxon>Propionibacteriales</taxon>
        <taxon>Nocardioidaceae</taxon>
        <taxon>Nocardioides</taxon>
    </lineage>
</organism>
<dbReference type="RefSeq" id="WP_345529757.1">
    <property type="nucleotide sequence ID" value="NZ_BAABKN010000036.1"/>
</dbReference>
<accession>A0ABP8ZJE3</accession>
<keyword evidence="1" id="KW-0175">Coiled coil</keyword>
<evidence type="ECO:0000256" key="1">
    <source>
        <dbReference type="SAM" id="Coils"/>
    </source>
</evidence>
<comment type="caution">
    <text evidence="3">The sequence shown here is derived from an EMBL/GenBank/DDBJ whole genome shotgun (WGS) entry which is preliminary data.</text>
</comment>
<feature type="coiled-coil region" evidence="1">
    <location>
        <begin position="36"/>
        <end position="121"/>
    </location>
</feature>
<reference evidence="4" key="1">
    <citation type="journal article" date="2019" name="Int. J. Syst. Evol. Microbiol.">
        <title>The Global Catalogue of Microorganisms (GCM) 10K type strain sequencing project: providing services to taxonomists for standard genome sequencing and annotation.</title>
        <authorList>
            <consortium name="The Broad Institute Genomics Platform"/>
            <consortium name="The Broad Institute Genome Sequencing Center for Infectious Disease"/>
            <person name="Wu L."/>
            <person name="Ma J."/>
        </authorList>
    </citation>
    <scope>NUCLEOTIDE SEQUENCE [LARGE SCALE GENOMIC DNA]</scope>
    <source>
        <strain evidence="4">JCM 18532</strain>
    </source>
</reference>
<evidence type="ECO:0000313" key="4">
    <source>
        <dbReference type="Proteomes" id="UP001499882"/>
    </source>
</evidence>
<feature type="signal peptide" evidence="2">
    <location>
        <begin position="1"/>
        <end position="21"/>
    </location>
</feature>
<dbReference type="EMBL" id="BAABKN010000036">
    <property type="protein sequence ID" value="GAA4757736.1"/>
    <property type="molecule type" value="Genomic_DNA"/>
</dbReference>
<evidence type="ECO:0000313" key="3">
    <source>
        <dbReference type="EMBL" id="GAA4757736.1"/>
    </source>
</evidence>
<evidence type="ECO:0000256" key="2">
    <source>
        <dbReference type="SAM" id="SignalP"/>
    </source>
</evidence>
<keyword evidence="4" id="KW-1185">Reference proteome</keyword>
<feature type="chain" id="PRO_5046421363" evidence="2">
    <location>
        <begin position="22"/>
        <end position="127"/>
    </location>
</feature>
<gene>
    <name evidence="3" type="ORF">GCM10023350_49170</name>
</gene>
<name>A0ABP8ZJE3_9ACTN</name>
<proteinExistence type="predicted"/>